<dbReference type="PANTHER" id="PTHR13260:SF0">
    <property type="entry name" value="ANAPHASE-PROMOTING COMPLEX SUBUNIT 4"/>
    <property type="match status" value="1"/>
</dbReference>
<feature type="domain" description="Anaphase-promoting complex subunit 4-like WD40" evidence="7">
    <location>
        <begin position="25"/>
        <end position="135"/>
    </location>
</feature>
<dbReference type="EMBL" id="LHQQ01000371">
    <property type="protein sequence ID" value="KOS36950.1"/>
    <property type="molecule type" value="Genomic_DNA"/>
</dbReference>
<evidence type="ECO:0000256" key="6">
    <source>
        <dbReference type="SAM" id="MobiDB-lite"/>
    </source>
</evidence>
<organism evidence="9 10">
    <name type="scientific">Penicillium nordicum</name>
    <dbReference type="NCBI Taxonomy" id="229535"/>
    <lineage>
        <taxon>Eukaryota</taxon>
        <taxon>Fungi</taxon>
        <taxon>Dikarya</taxon>
        <taxon>Ascomycota</taxon>
        <taxon>Pezizomycotina</taxon>
        <taxon>Eurotiomycetes</taxon>
        <taxon>Eurotiomycetidae</taxon>
        <taxon>Eurotiales</taxon>
        <taxon>Aspergillaceae</taxon>
        <taxon>Penicillium</taxon>
    </lineage>
</organism>
<proteinExistence type="predicted"/>
<dbReference type="GO" id="GO:0031145">
    <property type="term" value="P:anaphase-promoting complex-dependent catabolic process"/>
    <property type="evidence" value="ECO:0007669"/>
    <property type="project" value="InterPro"/>
</dbReference>
<dbReference type="GO" id="GO:0070979">
    <property type="term" value="P:protein K11-linked ubiquitination"/>
    <property type="evidence" value="ECO:0007669"/>
    <property type="project" value="TreeGrafter"/>
</dbReference>
<dbReference type="GO" id="GO:0005680">
    <property type="term" value="C:anaphase-promoting complex"/>
    <property type="evidence" value="ECO:0007669"/>
    <property type="project" value="InterPro"/>
</dbReference>
<evidence type="ECO:0000256" key="2">
    <source>
        <dbReference type="ARBA" id="ARBA00022618"/>
    </source>
</evidence>
<keyword evidence="10" id="KW-1185">Reference proteome</keyword>
<evidence type="ECO:0000256" key="3">
    <source>
        <dbReference type="ARBA" id="ARBA00022776"/>
    </source>
</evidence>
<feature type="region of interest" description="Disordered" evidence="6">
    <location>
        <begin position="819"/>
        <end position="862"/>
    </location>
</feature>
<dbReference type="InterPro" id="IPR024977">
    <property type="entry name" value="Apc4-like_WD40_dom"/>
</dbReference>
<evidence type="ECO:0000313" key="10">
    <source>
        <dbReference type="Proteomes" id="UP000037696"/>
    </source>
</evidence>
<comment type="caution">
    <text evidence="9">The sequence shown here is derived from an EMBL/GenBank/DDBJ whole genome shotgun (WGS) entry which is preliminary data.</text>
</comment>
<dbReference type="AlphaFoldDB" id="A0A0M8NYT8"/>
<evidence type="ECO:0000259" key="7">
    <source>
        <dbReference type="Pfam" id="PF12894"/>
    </source>
</evidence>
<dbReference type="PANTHER" id="PTHR13260">
    <property type="entry name" value="ANAPHASE PROMOTING COMPLEX SUBUNIT 4 APC4"/>
    <property type="match status" value="1"/>
</dbReference>
<evidence type="ECO:0000256" key="5">
    <source>
        <dbReference type="ARBA" id="ARBA00023306"/>
    </source>
</evidence>
<name>A0A0M8NYT8_9EURO</name>
<dbReference type="InterPro" id="IPR015943">
    <property type="entry name" value="WD40/YVTN_repeat-like_dom_sf"/>
</dbReference>
<evidence type="ECO:0000259" key="8">
    <source>
        <dbReference type="Pfam" id="PF12896"/>
    </source>
</evidence>
<evidence type="ECO:0000313" key="9">
    <source>
        <dbReference type="EMBL" id="KOS36950.1"/>
    </source>
</evidence>
<feature type="domain" description="Anaphase-promoting complex subunit 4 long" evidence="8">
    <location>
        <begin position="294"/>
        <end position="494"/>
    </location>
</feature>
<dbReference type="Proteomes" id="UP000037696">
    <property type="component" value="Unassembled WGS sequence"/>
</dbReference>
<keyword evidence="2" id="KW-0132">Cell division</keyword>
<feature type="compositionally biased region" description="Acidic residues" evidence="6">
    <location>
        <begin position="820"/>
        <end position="862"/>
    </location>
</feature>
<dbReference type="InterPro" id="IPR024790">
    <property type="entry name" value="APC4_long_dom"/>
</dbReference>
<dbReference type="Gene3D" id="2.130.10.10">
    <property type="entry name" value="YVTN repeat-like/Quinoprotein amine dehydrogenase"/>
    <property type="match status" value="1"/>
</dbReference>
<dbReference type="STRING" id="229535.A0A0M8NYT8"/>
<dbReference type="Pfam" id="PF12894">
    <property type="entry name" value="ANAPC4_WD40"/>
    <property type="match status" value="1"/>
</dbReference>
<dbReference type="SUPFAM" id="SSF50978">
    <property type="entry name" value="WD40 repeat-like"/>
    <property type="match status" value="1"/>
</dbReference>
<protein>
    <recommendedName>
        <fullName evidence="1">Anaphase-promoting complex subunit 4</fullName>
    </recommendedName>
</protein>
<dbReference type="OrthoDB" id="2110451at2759"/>
<gene>
    <name evidence="9" type="ORF">ACN38_g12285</name>
</gene>
<dbReference type="GO" id="GO:0034399">
    <property type="term" value="C:nuclear periphery"/>
    <property type="evidence" value="ECO:0007669"/>
    <property type="project" value="TreeGrafter"/>
</dbReference>
<dbReference type="GO" id="GO:0051301">
    <property type="term" value="P:cell division"/>
    <property type="evidence" value="ECO:0007669"/>
    <property type="project" value="UniProtKB-KW"/>
</dbReference>
<keyword evidence="4" id="KW-0833">Ubl conjugation pathway</keyword>
<keyword evidence="5" id="KW-0131">Cell cycle</keyword>
<keyword evidence="3" id="KW-0498">Mitosis</keyword>
<sequence length="862" mass="95689">MAVDGPQLTPVGEKSLPAKCKARAVAYCPTMDLIALATEDEELRVFRLNGQRVFGGSFGGDPYLGEDKEDGEIRGMAWKGNGRLLAVACGDGSLRIISSYTGKTVHHYQTYQQKEELSHPTKNPTPKATCVGWGANFTDSKAAQRHLHESAGQVSVDDLLAPGVYPSKATTTLQADLPRELALVDIESSLPKLSTLPATGGEDDVFSSRVSLDAIFHSSKDSNDSVDVLSVGFDDGTVHLRIFDCFEIGSFAVGSSPGISDSCRILRHTSHPLSSTHALLTSPVKGDTRGPLELVTMDLRFITKSGRYLSLLASKTTQLQNLLRYIGQVQRQIELEWKNAQELPARFLRSVNEDLQEKCQCDFITAIYHLVVTGHCFEPMKEFLTDIVGERGHKRWDKAVSGGYENIRRLTHECLLPALERSQVLLSRLVGLSKFHKLSDVLGLDTTKLNAIVETLDCIHLLAHRILTHANEELGQFAAFSRWLCCEIHVLNSEPLSQTLEELQEKRDLFDVPPTVKYIKGALTKSALRNFIRQLPMIGAVQPPPPPTDKWLPGEHDCSFFDTFKSLLQQQRQSRDKGGDGTSVETPKLNDLTRRLGIQFEKVFGDIALTQRRGILHRSPLMLHSDCDQGVIDLTFCYEDAMEGQPCSVYVATRSVTSKHQVYIYRVILNSVGGVSSTSSTSLATLDLQNGEVRQLQFVKDDTLMVLWRDSKGSSHLLNFPFQTVSTQSQDETTDPLPLELKYIECDSTPSAPRPTISATTLDLSPESPHAGVLIHLFAPHGPKARPVYVDVNGRKGRRAICVLYGDAMRYEVLDLDAAMGEDEEEDEDYQEGDEEEDEDEDEDDYGDDDEVFDSDEENNEN</sequence>
<reference evidence="9 10" key="1">
    <citation type="submission" date="2015-08" db="EMBL/GenBank/DDBJ databases">
        <title>Genome sequencing of Penicillium nordicum.</title>
        <authorList>
            <person name="Nguyen H.D."/>
            <person name="Seifert K.A."/>
        </authorList>
    </citation>
    <scope>NUCLEOTIDE SEQUENCE [LARGE SCALE GENOMIC DNA]</scope>
    <source>
        <strain evidence="9 10">DAOMC 185683</strain>
    </source>
</reference>
<evidence type="ECO:0000256" key="4">
    <source>
        <dbReference type="ARBA" id="ARBA00022786"/>
    </source>
</evidence>
<dbReference type="InterPro" id="IPR024789">
    <property type="entry name" value="APC4"/>
</dbReference>
<dbReference type="InterPro" id="IPR036322">
    <property type="entry name" value="WD40_repeat_dom_sf"/>
</dbReference>
<dbReference type="Pfam" id="PF12896">
    <property type="entry name" value="ANAPC4"/>
    <property type="match status" value="1"/>
</dbReference>
<accession>A0A0M8NYT8</accession>
<evidence type="ECO:0000256" key="1">
    <source>
        <dbReference type="ARBA" id="ARBA00016067"/>
    </source>
</evidence>